<name>A0A6L2KWK7_TANCI</name>
<accession>A0A6L2KWK7</accession>
<evidence type="ECO:0000313" key="1">
    <source>
        <dbReference type="EMBL" id="GEU52912.1"/>
    </source>
</evidence>
<protein>
    <recommendedName>
        <fullName evidence="2">Reverse transcriptase domain-containing protein</fullName>
    </recommendedName>
</protein>
<organism evidence="1">
    <name type="scientific">Tanacetum cinerariifolium</name>
    <name type="common">Dalmatian daisy</name>
    <name type="synonym">Chrysanthemum cinerariifolium</name>
    <dbReference type="NCBI Taxonomy" id="118510"/>
    <lineage>
        <taxon>Eukaryota</taxon>
        <taxon>Viridiplantae</taxon>
        <taxon>Streptophyta</taxon>
        <taxon>Embryophyta</taxon>
        <taxon>Tracheophyta</taxon>
        <taxon>Spermatophyta</taxon>
        <taxon>Magnoliopsida</taxon>
        <taxon>eudicotyledons</taxon>
        <taxon>Gunneridae</taxon>
        <taxon>Pentapetalae</taxon>
        <taxon>asterids</taxon>
        <taxon>campanulids</taxon>
        <taxon>Asterales</taxon>
        <taxon>Asteraceae</taxon>
        <taxon>Asteroideae</taxon>
        <taxon>Anthemideae</taxon>
        <taxon>Anthemidinae</taxon>
        <taxon>Tanacetum</taxon>
    </lineage>
</organism>
<dbReference type="AlphaFoldDB" id="A0A6L2KWK7"/>
<reference evidence="1" key="1">
    <citation type="journal article" date="2019" name="Sci. Rep.">
        <title>Draft genome of Tanacetum cinerariifolium, the natural source of mosquito coil.</title>
        <authorList>
            <person name="Yamashiro T."/>
            <person name="Shiraishi A."/>
            <person name="Satake H."/>
            <person name="Nakayama K."/>
        </authorList>
    </citation>
    <scope>NUCLEOTIDE SEQUENCE</scope>
</reference>
<sequence>MDQNIDSSGFDQIQSPQYPVIHHPSQADVEEVLHDKEKFMQDTQTFLEKFNRFSFKFTPRVLTIAWERIYKIKYVFTELEEIPKLMYKLREDVGNIREEEYLEKFPDAVTTEIIKSGVEELVPIPKEYEVTSEDKNECDVPDCEDSSTFDVCDDHSEILSDSNDDDISSNDDAFEDIEYVEASLPVPKFVSLEEENVEEEEFNLDDIQDVILREKLLSINRLIANIESLNPTPDRMLNSSTSIPIFEESDSSLSDNFSLEFKTFSDYMEETKSGITTTHANNSLPEYASFCFEIEPDQESLTSVIMKNISDDSTNDPLMEEVDLFLALDNSIPSGIENFGYDSEVDIHFLEKLLVNDSIPLLENESFYFDHQDNLLFPRPPPEPPDVEFLFDLEPNSGEVISAVMNNIEELNEENCFDTGEEIDILVNVADGDYFSFIFVIRIFLPYLIYPEVSPLLLSAKSEDTIFDPGIFV</sequence>
<gene>
    <name evidence="1" type="ORF">Tci_024890</name>
</gene>
<dbReference type="EMBL" id="BKCJ010003090">
    <property type="protein sequence ID" value="GEU52912.1"/>
    <property type="molecule type" value="Genomic_DNA"/>
</dbReference>
<comment type="caution">
    <text evidence="1">The sequence shown here is derived from an EMBL/GenBank/DDBJ whole genome shotgun (WGS) entry which is preliminary data.</text>
</comment>
<evidence type="ECO:0008006" key="2">
    <source>
        <dbReference type="Google" id="ProtNLM"/>
    </source>
</evidence>
<proteinExistence type="predicted"/>